<gene>
    <name evidence="1" type="ORF">Vgi01_57290</name>
</gene>
<dbReference type="Gene3D" id="1.25.40.10">
    <property type="entry name" value="Tetratricopeptide repeat domain"/>
    <property type="match status" value="2"/>
</dbReference>
<dbReference type="EMBL" id="BOPA01000061">
    <property type="protein sequence ID" value="GIJ19045.1"/>
    <property type="molecule type" value="Genomic_DNA"/>
</dbReference>
<protein>
    <submittedName>
        <fullName evidence="1">Uncharacterized protein</fullName>
    </submittedName>
</protein>
<dbReference type="SUPFAM" id="SSF48452">
    <property type="entry name" value="TPR-like"/>
    <property type="match status" value="1"/>
</dbReference>
<name>A0ABQ4IMA9_9ACTN</name>
<dbReference type="Gene3D" id="1.10.260.40">
    <property type="entry name" value="lambda repressor-like DNA-binding domains"/>
    <property type="match status" value="1"/>
</dbReference>
<evidence type="ECO:0000313" key="1">
    <source>
        <dbReference type="EMBL" id="GIJ19045.1"/>
    </source>
</evidence>
<organism evidence="1 2">
    <name type="scientific">Micromonospora gifhornensis</name>
    <dbReference type="NCBI Taxonomy" id="84594"/>
    <lineage>
        <taxon>Bacteria</taxon>
        <taxon>Bacillati</taxon>
        <taxon>Actinomycetota</taxon>
        <taxon>Actinomycetes</taxon>
        <taxon>Micromonosporales</taxon>
        <taxon>Micromonosporaceae</taxon>
        <taxon>Micromonospora</taxon>
    </lineage>
</organism>
<dbReference type="InterPro" id="IPR011990">
    <property type="entry name" value="TPR-like_helical_dom_sf"/>
</dbReference>
<reference evidence="1 2" key="1">
    <citation type="submission" date="2021-01" db="EMBL/GenBank/DDBJ databases">
        <title>Whole genome shotgun sequence of Verrucosispora gifhornensis NBRC 16317.</title>
        <authorList>
            <person name="Komaki H."/>
            <person name="Tamura T."/>
        </authorList>
    </citation>
    <scope>NUCLEOTIDE SEQUENCE [LARGE SCALE GENOMIC DNA]</scope>
    <source>
        <strain evidence="1 2">NBRC 16317</strain>
    </source>
</reference>
<dbReference type="InterPro" id="IPR010982">
    <property type="entry name" value="Lambda_DNA-bd_dom_sf"/>
</dbReference>
<comment type="caution">
    <text evidence="1">The sequence shown here is derived from an EMBL/GenBank/DDBJ whole genome shotgun (WGS) entry which is preliminary data.</text>
</comment>
<dbReference type="RefSeq" id="WP_204293127.1">
    <property type="nucleotide sequence ID" value="NZ_BAAAGZ010000084.1"/>
</dbReference>
<proteinExistence type="predicted"/>
<accession>A0ABQ4IMA9</accession>
<evidence type="ECO:0000313" key="2">
    <source>
        <dbReference type="Proteomes" id="UP000647860"/>
    </source>
</evidence>
<keyword evidence="2" id="KW-1185">Reference proteome</keyword>
<sequence length="445" mass="49290">MARSARSYQREANELRASGWTYRQIASHWQQRYGFNPRVAFRLAHGLTQADVAQRWNEQWPDADAPKTAKQVSYWEIWPGPAGRTPSLDTLNRLAFLYRCSAGELLGGEDYSHLDATDMRLGESGTQVNGFGSVSTVNALPPAGKSLSRVTERVVENFEMLTDTYRLIDYREGSGRVSADIATHLRRMLEVSNRTTTSRTHSRLLRAVGDAAQLAGWLAIDAQRYDQAERYCRLAVSLAEKTNDRALHAYGLGVMSYIHLHAGDGKAALSVLDTAQSVAGHGSPAAVRSWLHEATGEAHGLLGQPQLGLVALAQAERVFDGVDANASPVWLGFYNADCHAARLKGRCLARLRQPREATRALYEALTLLPPAFVRERSGTLIDLAVAYVQMGQVEQACDAASQADTLARRTGSERNRKRLRELLIDLMPWTNIDCVQSLYRQVLLN</sequence>
<dbReference type="Proteomes" id="UP000647860">
    <property type="component" value="Unassembled WGS sequence"/>
</dbReference>